<dbReference type="GO" id="GO:0008720">
    <property type="term" value="F:D-lactate dehydrogenase (NAD+) activity"/>
    <property type="evidence" value="ECO:0007669"/>
    <property type="project" value="TreeGrafter"/>
</dbReference>
<evidence type="ECO:0000313" key="3">
    <source>
        <dbReference type="Proteomes" id="UP000825123"/>
    </source>
</evidence>
<protein>
    <submittedName>
        <fullName evidence="2">FAD-binding oxidoreductase</fullName>
    </submittedName>
</protein>
<dbReference type="PROSITE" id="PS51387">
    <property type="entry name" value="FAD_PCMH"/>
    <property type="match status" value="1"/>
</dbReference>
<dbReference type="SUPFAM" id="SSF56176">
    <property type="entry name" value="FAD-binding/transporter-associated domain-like"/>
    <property type="match status" value="1"/>
</dbReference>
<keyword evidence="3" id="KW-1185">Reference proteome</keyword>
<dbReference type="InterPro" id="IPR006094">
    <property type="entry name" value="Oxid_FAD_bind_N"/>
</dbReference>
<sequence>MMLTYIIKELEDIFPRDQLILSKETLEKEGRSPYNVSPALKKLERPPDAVVKVRNEEDVRKIVTLSSKYNIPLIPYGNKTGTLGQTIPIHGGIMVDMKEFKGIIDVKRDSISLYPGTRIIDALKELGKDNKELMVFPSSYHIATVGGYIGAGNVGIGAFQYGYFYHKALSSAKIISPKVELELRGEAVLGIAQAAGTTGIVTKAEFLTVDRDDWEEQVIFCKDVSCVKNSMKLLLNDPLKTRRVTIEDYETFTRVTSKGGCLWNVIVSSKLKVGTKIDKVFDAIAFAAIYVYFNKKSPYRRYHYEAKLLDLESFIEISNILKHKLGPSIMIHGDVMNIKSKPTVYAVFMSDIDNFDLIMSILHDYGYYYNLHSYQINDYHEDSYVMQKIIKLKRHADPADLLNRGKLRF</sequence>
<dbReference type="PANTHER" id="PTHR11748:SF118">
    <property type="entry name" value="ALKYLDIHYDROXYACETONEPHOSPHATE SYNTHASE (PRECURSOR)"/>
    <property type="match status" value="1"/>
</dbReference>
<dbReference type="EMBL" id="AP024597">
    <property type="protein sequence ID" value="BCU71660.1"/>
    <property type="molecule type" value="Genomic_DNA"/>
</dbReference>
<dbReference type="GO" id="GO:0071949">
    <property type="term" value="F:FAD binding"/>
    <property type="evidence" value="ECO:0007669"/>
    <property type="project" value="InterPro"/>
</dbReference>
<dbReference type="GeneID" id="66164664"/>
<organism evidence="2 3">
    <name type="scientific">Stygiolobus caldivivus</name>
    <dbReference type="NCBI Taxonomy" id="2824673"/>
    <lineage>
        <taxon>Archaea</taxon>
        <taxon>Thermoproteota</taxon>
        <taxon>Thermoprotei</taxon>
        <taxon>Sulfolobales</taxon>
        <taxon>Sulfolobaceae</taxon>
        <taxon>Stygiolobus</taxon>
    </lineage>
</organism>
<proteinExistence type="predicted"/>
<dbReference type="AlphaFoldDB" id="A0A8D5U9S2"/>
<gene>
    <name evidence="2" type="ORF">KN1_29570</name>
</gene>
<feature type="domain" description="FAD-binding PCMH-type" evidence="1">
    <location>
        <begin position="43"/>
        <end position="211"/>
    </location>
</feature>
<dbReference type="InterPro" id="IPR016169">
    <property type="entry name" value="FAD-bd_PCMH_sub2"/>
</dbReference>
<name>A0A8D5U9S2_9CREN</name>
<evidence type="ECO:0000313" key="2">
    <source>
        <dbReference type="EMBL" id="BCU71660.1"/>
    </source>
</evidence>
<dbReference type="InterPro" id="IPR036318">
    <property type="entry name" value="FAD-bd_PCMH-like_sf"/>
</dbReference>
<dbReference type="InterPro" id="IPR016166">
    <property type="entry name" value="FAD-bd_PCMH"/>
</dbReference>
<dbReference type="Proteomes" id="UP000825123">
    <property type="component" value="Chromosome"/>
</dbReference>
<accession>A0A8D5U9S2</accession>
<dbReference type="Gene3D" id="3.30.465.10">
    <property type="match status" value="1"/>
</dbReference>
<dbReference type="RefSeq" id="WP_221288536.1">
    <property type="nucleotide sequence ID" value="NZ_AP024597.1"/>
</dbReference>
<evidence type="ECO:0000259" key="1">
    <source>
        <dbReference type="PROSITE" id="PS51387"/>
    </source>
</evidence>
<dbReference type="Pfam" id="PF01565">
    <property type="entry name" value="FAD_binding_4"/>
    <property type="match status" value="1"/>
</dbReference>
<dbReference type="KEGG" id="csty:KN1_29570"/>
<reference evidence="2 3" key="1">
    <citation type="submission" date="2021-04" db="EMBL/GenBank/DDBJ databases">
        <title>Complete genome sequence of Stygiolobus sp. KN-1.</title>
        <authorList>
            <person name="Nakamura K."/>
            <person name="Sakai H."/>
            <person name="Kurosawa N."/>
        </authorList>
    </citation>
    <scope>NUCLEOTIDE SEQUENCE [LARGE SCALE GENOMIC DNA]</scope>
    <source>
        <strain evidence="2 3">KN-1</strain>
    </source>
</reference>
<dbReference type="GO" id="GO:0004458">
    <property type="term" value="F:D-lactate dehydrogenase (cytochrome) activity"/>
    <property type="evidence" value="ECO:0007669"/>
    <property type="project" value="TreeGrafter"/>
</dbReference>
<dbReference type="PANTHER" id="PTHR11748">
    <property type="entry name" value="D-LACTATE DEHYDROGENASE"/>
    <property type="match status" value="1"/>
</dbReference>
<dbReference type="GO" id="GO:1903457">
    <property type="term" value="P:lactate catabolic process"/>
    <property type="evidence" value="ECO:0007669"/>
    <property type="project" value="TreeGrafter"/>
</dbReference>